<protein>
    <submittedName>
        <fullName evidence="1">Uncharacterized protein</fullName>
    </submittedName>
</protein>
<evidence type="ECO:0000313" key="1">
    <source>
        <dbReference type="EMBL" id="MPC64696.1"/>
    </source>
</evidence>
<dbReference type="EMBL" id="VSRR010022447">
    <property type="protein sequence ID" value="MPC64696.1"/>
    <property type="molecule type" value="Genomic_DNA"/>
</dbReference>
<organism evidence="1 2">
    <name type="scientific">Portunus trituberculatus</name>
    <name type="common">Swimming crab</name>
    <name type="synonym">Neptunus trituberculatus</name>
    <dbReference type="NCBI Taxonomy" id="210409"/>
    <lineage>
        <taxon>Eukaryota</taxon>
        <taxon>Metazoa</taxon>
        <taxon>Ecdysozoa</taxon>
        <taxon>Arthropoda</taxon>
        <taxon>Crustacea</taxon>
        <taxon>Multicrustacea</taxon>
        <taxon>Malacostraca</taxon>
        <taxon>Eumalacostraca</taxon>
        <taxon>Eucarida</taxon>
        <taxon>Decapoda</taxon>
        <taxon>Pleocyemata</taxon>
        <taxon>Brachyura</taxon>
        <taxon>Eubrachyura</taxon>
        <taxon>Portunoidea</taxon>
        <taxon>Portunidae</taxon>
        <taxon>Portuninae</taxon>
        <taxon>Portunus</taxon>
    </lineage>
</organism>
<sequence>MVEVLSAEWCAPDQRRPSNRCELADKTGVRTEVKEASILLRCALEAEMVMAVVPCVSQSVLKNHVIYFLSQIHETLQKRSPITRKLIGCHLIGGTRSAHLLVCDDGERKMVRVMMMIVTPHDGDSEVNL</sequence>
<proteinExistence type="predicted"/>
<evidence type="ECO:0000313" key="2">
    <source>
        <dbReference type="Proteomes" id="UP000324222"/>
    </source>
</evidence>
<gene>
    <name evidence="1" type="ORF">E2C01_058816</name>
</gene>
<dbReference type="Proteomes" id="UP000324222">
    <property type="component" value="Unassembled WGS sequence"/>
</dbReference>
<reference evidence="1 2" key="1">
    <citation type="submission" date="2019-05" db="EMBL/GenBank/DDBJ databases">
        <title>Another draft genome of Portunus trituberculatus and its Hox gene families provides insights of decapod evolution.</title>
        <authorList>
            <person name="Jeong J.-H."/>
            <person name="Song I."/>
            <person name="Kim S."/>
            <person name="Choi T."/>
            <person name="Kim D."/>
            <person name="Ryu S."/>
            <person name="Kim W."/>
        </authorList>
    </citation>
    <scope>NUCLEOTIDE SEQUENCE [LARGE SCALE GENOMIC DNA]</scope>
    <source>
        <tissue evidence="1">Muscle</tissue>
    </source>
</reference>
<dbReference type="AlphaFoldDB" id="A0A5B7H468"/>
<keyword evidence="2" id="KW-1185">Reference proteome</keyword>
<name>A0A5B7H468_PORTR</name>
<comment type="caution">
    <text evidence="1">The sequence shown here is derived from an EMBL/GenBank/DDBJ whole genome shotgun (WGS) entry which is preliminary data.</text>
</comment>
<accession>A0A5B7H468</accession>